<dbReference type="PANTHER" id="PTHR11241">
    <property type="entry name" value="DEOXYURIDINE 5'-TRIPHOSPHATE NUCLEOTIDOHYDROLASE"/>
    <property type="match status" value="1"/>
</dbReference>
<comment type="similarity">
    <text evidence="1">Belongs to the dUTPase family.</text>
</comment>
<accession>A0A916N1T6</accession>
<comment type="catalytic activity">
    <reaction evidence="7">
        <text>dUTP + H2O = dUMP + diphosphate + H(+)</text>
        <dbReference type="Rhea" id="RHEA:10248"/>
        <dbReference type="ChEBI" id="CHEBI:15377"/>
        <dbReference type="ChEBI" id="CHEBI:15378"/>
        <dbReference type="ChEBI" id="CHEBI:33019"/>
        <dbReference type="ChEBI" id="CHEBI:61555"/>
        <dbReference type="ChEBI" id="CHEBI:246422"/>
        <dbReference type="EC" id="3.6.1.23"/>
    </reaction>
</comment>
<dbReference type="SUPFAM" id="SSF51283">
    <property type="entry name" value="dUTPase-like"/>
    <property type="match status" value="1"/>
</dbReference>
<comment type="caution">
    <text evidence="10">The sequence shown here is derived from an EMBL/GenBank/DDBJ whole genome shotgun (WGS) entry which is preliminary data.</text>
</comment>
<dbReference type="GO" id="GO:0004170">
    <property type="term" value="F:dUTP diphosphatase activity"/>
    <property type="evidence" value="ECO:0007669"/>
    <property type="project" value="UniProtKB-EC"/>
</dbReference>
<dbReference type="Gene3D" id="2.70.40.10">
    <property type="match status" value="1"/>
</dbReference>
<dbReference type="InterPro" id="IPR029054">
    <property type="entry name" value="dUTPase-like"/>
</dbReference>
<evidence type="ECO:0000256" key="1">
    <source>
        <dbReference type="ARBA" id="ARBA00006581"/>
    </source>
</evidence>
<dbReference type="FunFam" id="2.70.40.10:FF:000002">
    <property type="entry name" value="dUTP diphosphatase"/>
    <property type="match status" value="1"/>
</dbReference>
<reference evidence="10" key="1">
    <citation type="submission" date="2021-03" db="EMBL/GenBank/DDBJ databases">
        <authorList>
            <person name="Peeters C."/>
        </authorList>
    </citation>
    <scope>NUCLEOTIDE SEQUENCE</scope>
    <source>
        <strain evidence="10">LMG 31506</strain>
    </source>
</reference>
<protein>
    <recommendedName>
        <fullName evidence="2">dUTP diphosphatase</fullName>
        <ecNumber evidence="2">3.6.1.23</ecNumber>
    </recommendedName>
</protein>
<dbReference type="GO" id="GO:0000287">
    <property type="term" value="F:magnesium ion binding"/>
    <property type="evidence" value="ECO:0007669"/>
    <property type="project" value="InterPro"/>
</dbReference>
<dbReference type="EMBL" id="CAJPUY010000002">
    <property type="protein sequence ID" value="CAG2129478.1"/>
    <property type="molecule type" value="Genomic_DNA"/>
</dbReference>
<keyword evidence="6" id="KW-0546">Nucleotide metabolism</keyword>
<proteinExistence type="inferred from homology"/>
<keyword evidence="11" id="KW-1185">Reference proteome</keyword>
<evidence type="ECO:0000256" key="8">
    <source>
        <dbReference type="SAM" id="MobiDB-lite"/>
    </source>
</evidence>
<dbReference type="CDD" id="cd07557">
    <property type="entry name" value="trimeric_dUTPase"/>
    <property type="match status" value="1"/>
</dbReference>
<gene>
    <name evidence="10" type="primary">dut</name>
    <name evidence="10" type="ORF">LMG31506_00650</name>
</gene>
<dbReference type="PANTHER" id="PTHR11241:SF0">
    <property type="entry name" value="DEOXYURIDINE 5'-TRIPHOSPHATE NUCLEOTIDOHYDROLASE"/>
    <property type="match status" value="1"/>
</dbReference>
<dbReference type="GO" id="GO:0006226">
    <property type="term" value="P:dUMP biosynthetic process"/>
    <property type="evidence" value="ECO:0007669"/>
    <property type="project" value="InterPro"/>
</dbReference>
<evidence type="ECO:0000259" key="9">
    <source>
        <dbReference type="Pfam" id="PF00692"/>
    </source>
</evidence>
<dbReference type="Proteomes" id="UP000672934">
    <property type="component" value="Unassembled WGS sequence"/>
</dbReference>
<dbReference type="AlphaFoldDB" id="A0A916N1T6"/>
<evidence type="ECO:0000256" key="6">
    <source>
        <dbReference type="ARBA" id="ARBA00023080"/>
    </source>
</evidence>
<evidence type="ECO:0000256" key="3">
    <source>
        <dbReference type="ARBA" id="ARBA00022723"/>
    </source>
</evidence>
<keyword evidence="4 10" id="KW-0378">Hydrolase</keyword>
<evidence type="ECO:0000313" key="10">
    <source>
        <dbReference type="EMBL" id="CAG2129478.1"/>
    </source>
</evidence>
<evidence type="ECO:0000256" key="2">
    <source>
        <dbReference type="ARBA" id="ARBA00012379"/>
    </source>
</evidence>
<evidence type="ECO:0000256" key="7">
    <source>
        <dbReference type="ARBA" id="ARBA00047686"/>
    </source>
</evidence>
<dbReference type="InterPro" id="IPR033704">
    <property type="entry name" value="dUTPase_trimeric"/>
</dbReference>
<name>A0A916N1T6_9BURK</name>
<dbReference type="EC" id="3.6.1.23" evidence="2"/>
<dbReference type="Pfam" id="PF00692">
    <property type="entry name" value="dUTPase"/>
    <property type="match status" value="1"/>
</dbReference>
<dbReference type="NCBIfam" id="TIGR00576">
    <property type="entry name" value="dut"/>
    <property type="match status" value="1"/>
</dbReference>
<feature type="region of interest" description="Disordered" evidence="8">
    <location>
        <begin position="157"/>
        <end position="176"/>
    </location>
</feature>
<dbReference type="NCBIfam" id="NF001862">
    <property type="entry name" value="PRK00601.1"/>
    <property type="match status" value="1"/>
</dbReference>
<evidence type="ECO:0000256" key="4">
    <source>
        <dbReference type="ARBA" id="ARBA00022801"/>
    </source>
</evidence>
<dbReference type="InterPro" id="IPR036157">
    <property type="entry name" value="dUTPase-like_sf"/>
</dbReference>
<sequence length="176" mass="18667">MPEIRQTDPEMSQELNPSVEIKVLDSRLNEWGLPAYQSDMAAAIDLHACVDAPVSIAPGTPAQLVPAGIAVHMGNPYMAATIVPRSGLGHKKGLVLGNSIGVIDADYQGQIMVSVWNRNAPGTEPIVIQPGERIAQMMFVPVLRPVFTTVEEFSENSERGAGGFGSTGVHHAKASA</sequence>
<keyword evidence="3" id="KW-0479">Metal-binding</keyword>
<dbReference type="GO" id="GO:0046081">
    <property type="term" value="P:dUTP catabolic process"/>
    <property type="evidence" value="ECO:0007669"/>
    <property type="project" value="InterPro"/>
</dbReference>
<feature type="domain" description="dUTPase-like" evidence="9">
    <location>
        <begin position="30"/>
        <end position="168"/>
    </location>
</feature>
<organism evidence="10 11">
    <name type="scientific">Cupriavidus yeoncheonensis</name>
    <dbReference type="NCBI Taxonomy" id="1462994"/>
    <lineage>
        <taxon>Bacteria</taxon>
        <taxon>Pseudomonadati</taxon>
        <taxon>Pseudomonadota</taxon>
        <taxon>Betaproteobacteria</taxon>
        <taxon>Burkholderiales</taxon>
        <taxon>Burkholderiaceae</taxon>
        <taxon>Cupriavidus</taxon>
    </lineage>
</organism>
<keyword evidence="5" id="KW-0460">Magnesium</keyword>
<evidence type="ECO:0000256" key="5">
    <source>
        <dbReference type="ARBA" id="ARBA00022842"/>
    </source>
</evidence>
<evidence type="ECO:0000313" key="11">
    <source>
        <dbReference type="Proteomes" id="UP000672934"/>
    </source>
</evidence>
<dbReference type="InterPro" id="IPR008181">
    <property type="entry name" value="dUTPase"/>
</dbReference>